<dbReference type="EMBL" id="BAAAVI010000003">
    <property type="protein sequence ID" value="GAA2848778.1"/>
    <property type="molecule type" value="Genomic_DNA"/>
</dbReference>
<reference evidence="1 2" key="1">
    <citation type="journal article" date="2019" name="Int. J. Syst. Evol. Microbiol.">
        <title>The Global Catalogue of Microorganisms (GCM) 10K type strain sequencing project: providing services to taxonomists for standard genome sequencing and annotation.</title>
        <authorList>
            <consortium name="The Broad Institute Genomics Platform"/>
            <consortium name="The Broad Institute Genome Sequencing Center for Infectious Disease"/>
            <person name="Wu L."/>
            <person name="Ma J."/>
        </authorList>
    </citation>
    <scope>NUCLEOTIDE SEQUENCE [LARGE SCALE GENOMIC DNA]</scope>
    <source>
        <strain evidence="1 2">JCM 6242</strain>
    </source>
</reference>
<sequence length="102" mass="11119">MAGHVGVEDLGDVLAAHPPHRLHLTRKTATGDVVTCHLGAEDLDRHLPALRVDGEVNHAHTALTEPPEQPVRAQSVILIHGMKHHIGLDTAREMNRQATFPD</sequence>
<dbReference type="Proteomes" id="UP001500831">
    <property type="component" value="Unassembled WGS sequence"/>
</dbReference>
<keyword evidence="2" id="KW-1185">Reference proteome</keyword>
<protein>
    <submittedName>
        <fullName evidence="1">Uncharacterized protein</fullName>
    </submittedName>
</protein>
<comment type="caution">
    <text evidence="1">The sequence shown here is derived from an EMBL/GenBank/DDBJ whole genome shotgun (WGS) entry which is preliminary data.</text>
</comment>
<accession>A0ABN3VQ35</accession>
<name>A0ABN3VQ35_9ACTN</name>
<organism evidence="1 2">
    <name type="scientific">Streptosporangium fragile</name>
    <dbReference type="NCBI Taxonomy" id="46186"/>
    <lineage>
        <taxon>Bacteria</taxon>
        <taxon>Bacillati</taxon>
        <taxon>Actinomycetota</taxon>
        <taxon>Actinomycetes</taxon>
        <taxon>Streptosporangiales</taxon>
        <taxon>Streptosporangiaceae</taxon>
        <taxon>Streptosporangium</taxon>
    </lineage>
</organism>
<evidence type="ECO:0000313" key="1">
    <source>
        <dbReference type="EMBL" id="GAA2848778.1"/>
    </source>
</evidence>
<proteinExistence type="predicted"/>
<gene>
    <name evidence="1" type="ORF">GCM10010517_06070</name>
</gene>
<evidence type="ECO:0000313" key="2">
    <source>
        <dbReference type="Proteomes" id="UP001500831"/>
    </source>
</evidence>